<evidence type="ECO:0000313" key="2">
    <source>
        <dbReference type="Proteomes" id="UP000252355"/>
    </source>
</evidence>
<reference evidence="1 2" key="1">
    <citation type="submission" date="2018-05" db="EMBL/GenBank/DDBJ databases">
        <title>A metagenomic window into the 2 km-deep terrestrial subsurface aquifer revealed taxonomically and functionally diverse microbial community comprising novel uncultured bacterial lineages.</title>
        <authorList>
            <person name="Kadnikov V.V."/>
            <person name="Mardanov A.V."/>
            <person name="Beletsky A.V."/>
            <person name="Banks D."/>
            <person name="Pimenov N.V."/>
            <person name="Frank Y.A."/>
            <person name="Karnachuk O.V."/>
            <person name="Ravin N.V."/>
        </authorList>
    </citation>
    <scope>NUCLEOTIDE SEQUENCE [LARGE SCALE GENOMIC DNA]</scope>
    <source>
        <strain evidence="1">BY5</strain>
    </source>
</reference>
<comment type="caution">
    <text evidence="1">The sequence shown here is derived from an EMBL/GenBank/DDBJ whole genome shotgun (WGS) entry which is preliminary data.</text>
</comment>
<organism evidence="1 2">
    <name type="scientific">Candidatus Ozemobacter sibiricus</name>
    <dbReference type="NCBI Taxonomy" id="2268124"/>
    <lineage>
        <taxon>Bacteria</taxon>
        <taxon>Candidatus Ozemobacteria</taxon>
        <taxon>Candidatus Ozemobacterales</taxon>
        <taxon>Candidatus Ozemobacteraceae</taxon>
        <taxon>Candidatus Ozemobacter</taxon>
    </lineage>
</organism>
<dbReference type="InterPro" id="IPR023815">
    <property type="entry name" value="CRISPR-assoc_Csx19"/>
</dbReference>
<dbReference type="Proteomes" id="UP000252355">
    <property type="component" value="Unassembled WGS sequence"/>
</dbReference>
<proteinExistence type="predicted"/>
<dbReference type="EMBL" id="QOQW01000025">
    <property type="protein sequence ID" value="RCK78250.1"/>
    <property type="molecule type" value="Genomic_DNA"/>
</dbReference>
<gene>
    <name evidence="1" type="ORF">OZSIB_1627</name>
</gene>
<protein>
    <submittedName>
        <fullName evidence="1">Uncharacterized protein</fullName>
    </submittedName>
</protein>
<dbReference type="AlphaFoldDB" id="A0A367ZJP2"/>
<evidence type="ECO:0000313" key="1">
    <source>
        <dbReference type="EMBL" id="RCK78250.1"/>
    </source>
</evidence>
<name>A0A367ZJP2_9BACT</name>
<dbReference type="NCBIfam" id="TIGR03984">
    <property type="entry name" value="CRISPR-associated protein Csx19"/>
    <property type="match status" value="1"/>
</dbReference>
<sequence length="202" mass="22501">MNIHGCLLQSLETTTCAEVVRWLAGRAASPVEAAGLGWALARLDDGIAWGRRENDGGGPWVFGHMAYPEQVPSLCPEKLQEVRVFGEGGEILLWRQEDRWRGRRLTDARENASAEPWRPADERWLLRADRVLAEARQGFTLVGDGTGARQAVPLAIGADLFERRRWPLYFVIRRYFTQDALTGAVRPAVTRAIALHIEGGTA</sequence>
<accession>A0A367ZJP2</accession>